<evidence type="ECO:0008006" key="3">
    <source>
        <dbReference type="Google" id="ProtNLM"/>
    </source>
</evidence>
<accession>A0A8T0L463</accession>
<gene>
    <name evidence="1" type="ORF">HKW66_Vig0062150</name>
</gene>
<evidence type="ECO:0000313" key="2">
    <source>
        <dbReference type="Proteomes" id="UP000743370"/>
    </source>
</evidence>
<dbReference type="Gene3D" id="3.40.50.800">
    <property type="entry name" value="Anticodon-binding domain"/>
    <property type="match status" value="1"/>
</dbReference>
<dbReference type="EMBL" id="JABFOF010000002">
    <property type="protein sequence ID" value="KAG2406957.1"/>
    <property type="molecule type" value="Genomic_DNA"/>
</dbReference>
<proteinExistence type="predicted"/>
<reference evidence="1 2" key="1">
    <citation type="submission" date="2020-05" db="EMBL/GenBank/DDBJ databases">
        <title>Vigna angularis (adzuki bean) Var. LongXiaoDou No. 4 denovo assembly.</title>
        <authorList>
            <person name="Xiang H."/>
        </authorList>
    </citation>
    <scope>NUCLEOTIDE SEQUENCE [LARGE SCALE GENOMIC DNA]</scope>
    <source>
        <tissue evidence="1">Leaf</tissue>
    </source>
</reference>
<dbReference type="AlphaFoldDB" id="A0A8T0L463"/>
<protein>
    <recommendedName>
        <fullName evidence="3">Anticodon-binding domain-containing protein</fullName>
    </recommendedName>
</protein>
<dbReference type="InterPro" id="IPR036621">
    <property type="entry name" value="Anticodon-bd_dom_sf"/>
</dbReference>
<evidence type="ECO:0000313" key="1">
    <source>
        <dbReference type="EMBL" id="KAG2406957.1"/>
    </source>
</evidence>
<dbReference type="Proteomes" id="UP000743370">
    <property type="component" value="Unassembled WGS sequence"/>
</dbReference>
<comment type="caution">
    <text evidence="1">The sequence shown here is derived from an EMBL/GenBank/DDBJ whole genome shotgun (WGS) entry which is preliminary data.</text>
</comment>
<name>A0A8T0L463_PHAAN</name>
<organism evidence="1 2">
    <name type="scientific">Phaseolus angularis</name>
    <name type="common">Azuki bean</name>
    <name type="synonym">Vigna angularis</name>
    <dbReference type="NCBI Taxonomy" id="3914"/>
    <lineage>
        <taxon>Eukaryota</taxon>
        <taxon>Viridiplantae</taxon>
        <taxon>Streptophyta</taxon>
        <taxon>Embryophyta</taxon>
        <taxon>Tracheophyta</taxon>
        <taxon>Spermatophyta</taxon>
        <taxon>Magnoliopsida</taxon>
        <taxon>eudicotyledons</taxon>
        <taxon>Gunneridae</taxon>
        <taxon>Pentapetalae</taxon>
        <taxon>rosids</taxon>
        <taxon>fabids</taxon>
        <taxon>Fabales</taxon>
        <taxon>Fabaceae</taxon>
        <taxon>Papilionoideae</taxon>
        <taxon>50 kb inversion clade</taxon>
        <taxon>NPAAA clade</taxon>
        <taxon>indigoferoid/millettioid clade</taxon>
        <taxon>Phaseoleae</taxon>
        <taxon>Vigna</taxon>
    </lineage>
</organism>
<sequence>MNILVVGFEVSFINFVREAQLAQYKYMLVVGEEEANTGQVFASDIGCRSDDLPPTCSVDDILSKLISPVYNDKHESSGSNKNN</sequence>